<feature type="region of interest" description="Disordered" evidence="10">
    <location>
        <begin position="384"/>
        <end position="409"/>
    </location>
</feature>
<dbReference type="RefSeq" id="XP_015884402.1">
    <property type="nucleotide sequence ID" value="XM_016028916.4"/>
</dbReference>
<evidence type="ECO:0000256" key="2">
    <source>
        <dbReference type="ARBA" id="ARBA00012513"/>
    </source>
</evidence>
<dbReference type="FunFam" id="1.10.510.10:FF:000258">
    <property type="entry name" value="Probable serine/threonine-protein kinase PBL8"/>
    <property type="match status" value="1"/>
</dbReference>
<evidence type="ECO:0000256" key="6">
    <source>
        <dbReference type="ARBA" id="ARBA00022741"/>
    </source>
</evidence>
<keyword evidence="6" id="KW-0547">Nucleotide-binding</keyword>
<sequence>MALEKITWKCIIPGCYKSHESRTLAKSKKKVSKQSSFQRLSLSDVSDPSSPLCADDLSNSLIASKLHVFSLAELKAITNGFSWSNLLGEGGFGPVYKGFIDNKLRPGLDAQPVAVKLLDLDGLQGHREWLAEIIFLGQLRHPYLVKLIGYCCEDEHRLLVYEYMARGSLENQLFRRYSAALPWSTRMKIAVGAAKGLAFLHEGDKPVIFRDFKTSNILLDADYTPKLSDFGLAKDGPEGEETHVTTRIIGTQGYAAPEYIMTGHLTTKSDVYGYGVVLLELITGRRSIDRTRPSREQSLVEWARPCMKDTRKLDKIIDPRLEGQFSSKGAHKAAALAYKCLSHQPKCRPTMSNVVTILEALQDFNDWFVRPFVYVAPTENSSNQYPVKDERIRSETEKDGNEENGIHCHSNNNGWRPLVTYSDTSLYSRFRNEF</sequence>
<comment type="subcellular location">
    <subcellularLocation>
        <location evidence="1">Cell membrane</location>
    </subcellularLocation>
</comment>
<gene>
    <name evidence="13" type="primary">LOC107420055</name>
</gene>
<evidence type="ECO:0000256" key="5">
    <source>
        <dbReference type="ARBA" id="ARBA00022679"/>
    </source>
</evidence>
<evidence type="ECO:0000256" key="8">
    <source>
        <dbReference type="ARBA" id="ARBA00022821"/>
    </source>
</evidence>
<keyword evidence="8" id="KW-0611">Plant defense</keyword>
<keyword evidence="12" id="KW-1185">Reference proteome</keyword>
<evidence type="ECO:0000259" key="11">
    <source>
        <dbReference type="PROSITE" id="PS50011"/>
    </source>
</evidence>
<dbReference type="Proteomes" id="UP001652623">
    <property type="component" value="Chromosome 5"/>
</dbReference>
<evidence type="ECO:0000256" key="9">
    <source>
        <dbReference type="ARBA" id="ARBA00022840"/>
    </source>
</evidence>
<dbReference type="Gene3D" id="1.10.510.10">
    <property type="entry name" value="Transferase(Phosphotransferase) domain 1"/>
    <property type="match status" value="1"/>
</dbReference>
<feature type="domain" description="Protein kinase" evidence="11">
    <location>
        <begin position="81"/>
        <end position="368"/>
    </location>
</feature>
<keyword evidence="5" id="KW-0808">Transferase</keyword>
<evidence type="ECO:0000256" key="10">
    <source>
        <dbReference type="SAM" id="MobiDB-lite"/>
    </source>
</evidence>
<dbReference type="GO" id="GO:0005886">
    <property type="term" value="C:plasma membrane"/>
    <property type="evidence" value="ECO:0007669"/>
    <property type="project" value="UniProtKB-SubCell"/>
</dbReference>
<organism evidence="12 13">
    <name type="scientific">Ziziphus jujuba</name>
    <name type="common">Chinese jujube</name>
    <name type="synonym">Ziziphus sativa</name>
    <dbReference type="NCBI Taxonomy" id="326968"/>
    <lineage>
        <taxon>Eukaryota</taxon>
        <taxon>Viridiplantae</taxon>
        <taxon>Streptophyta</taxon>
        <taxon>Embryophyta</taxon>
        <taxon>Tracheophyta</taxon>
        <taxon>Spermatophyta</taxon>
        <taxon>Magnoliopsida</taxon>
        <taxon>eudicotyledons</taxon>
        <taxon>Gunneridae</taxon>
        <taxon>Pentapetalae</taxon>
        <taxon>rosids</taxon>
        <taxon>fabids</taxon>
        <taxon>Rosales</taxon>
        <taxon>Rhamnaceae</taxon>
        <taxon>Paliureae</taxon>
        <taxon>Ziziphus</taxon>
    </lineage>
</organism>
<keyword evidence="3" id="KW-0472">Membrane</keyword>
<dbReference type="GO" id="GO:0006952">
    <property type="term" value="P:defense response"/>
    <property type="evidence" value="ECO:0007669"/>
    <property type="project" value="UniProtKB-KW"/>
</dbReference>
<protein>
    <recommendedName>
        <fullName evidence="2">non-specific serine/threonine protein kinase</fullName>
        <ecNumber evidence="2">2.7.11.1</ecNumber>
    </recommendedName>
</protein>
<reference evidence="13" key="1">
    <citation type="submission" date="2025-08" db="UniProtKB">
        <authorList>
            <consortium name="RefSeq"/>
        </authorList>
    </citation>
    <scope>IDENTIFICATION</scope>
    <source>
        <tissue evidence="13">Seedling</tissue>
    </source>
</reference>
<dbReference type="CDD" id="cd14066">
    <property type="entry name" value="STKc_IRAK"/>
    <property type="match status" value="1"/>
</dbReference>
<dbReference type="PANTHER" id="PTHR45621">
    <property type="entry name" value="OS01G0588500 PROTEIN-RELATED"/>
    <property type="match status" value="1"/>
</dbReference>
<dbReference type="GeneID" id="107420055"/>
<keyword evidence="9" id="KW-0067">ATP-binding</keyword>
<dbReference type="Pfam" id="PF07714">
    <property type="entry name" value="PK_Tyr_Ser-Thr"/>
    <property type="match status" value="1"/>
</dbReference>
<evidence type="ECO:0000313" key="12">
    <source>
        <dbReference type="Proteomes" id="UP001652623"/>
    </source>
</evidence>
<feature type="compositionally biased region" description="Basic and acidic residues" evidence="10">
    <location>
        <begin position="387"/>
        <end position="406"/>
    </location>
</feature>
<dbReference type="InterPro" id="IPR011009">
    <property type="entry name" value="Kinase-like_dom_sf"/>
</dbReference>
<dbReference type="Gene3D" id="3.30.200.20">
    <property type="entry name" value="Phosphorylase Kinase, domain 1"/>
    <property type="match status" value="1"/>
</dbReference>
<dbReference type="InterPro" id="IPR050823">
    <property type="entry name" value="Plant_Ser_Thr_Prot_Kinase"/>
</dbReference>
<accession>A0A6P4AF94</accession>
<evidence type="ECO:0000256" key="7">
    <source>
        <dbReference type="ARBA" id="ARBA00022777"/>
    </source>
</evidence>
<dbReference type="GO" id="GO:0005524">
    <property type="term" value="F:ATP binding"/>
    <property type="evidence" value="ECO:0007669"/>
    <property type="project" value="UniProtKB-KW"/>
</dbReference>
<dbReference type="InterPro" id="IPR001245">
    <property type="entry name" value="Ser-Thr/Tyr_kinase_cat_dom"/>
</dbReference>
<proteinExistence type="predicted"/>
<name>A0A6P4AF94_ZIZJJ</name>
<evidence type="ECO:0000313" key="13">
    <source>
        <dbReference type="RefSeq" id="XP_015884402.1"/>
    </source>
</evidence>
<dbReference type="SUPFAM" id="SSF56112">
    <property type="entry name" value="Protein kinase-like (PK-like)"/>
    <property type="match status" value="1"/>
</dbReference>
<dbReference type="AlphaFoldDB" id="A0A6P4AF94"/>
<evidence type="ECO:0000256" key="3">
    <source>
        <dbReference type="ARBA" id="ARBA00022475"/>
    </source>
</evidence>
<dbReference type="InterPro" id="IPR000719">
    <property type="entry name" value="Prot_kinase_dom"/>
</dbReference>
<dbReference type="EC" id="2.7.11.1" evidence="2"/>
<dbReference type="FunFam" id="3.30.200.20:FF:000228">
    <property type="entry name" value="Serine/threonine-protein kinase BIK1"/>
    <property type="match status" value="1"/>
</dbReference>
<dbReference type="PROSITE" id="PS50011">
    <property type="entry name" value="PROTEIN_KINASE_DOM"/>
    <property type="match status" value="1"/>
</dbReference>
<evidence type="ECO:0000256" key="4">
    <source>
        <dbReference type="ARBA" id="ARBA00022527"/>
    </source>
</evidence>
<keyword evidence="7 13" id="KW-0418">Kinase</keyword>
<evidence type="ECO:0000256" key="1">
    <source>
        <dbReference type="ARBA" id="ARBA00004236"/>
    </source>
</evidence>
<keyword evidence="3" id="KW-1003">Cell membrane</keyword>
<dbReference type="GO" id="GO:0004674">
    <property type="term" value="F:protein serine/threonine kinase activity"/>
    <property type="evidence" value="ECO:0007669"/>
    <property type="project" value="UniProtKB-KW"/>
</dbReference>
<keyword evidence="4" id="KW-0723">Serine/threonine-protein kinase</keyword>
<dbReference type="KEGG" id="zju:107420055"/>